<accession>A0A4R6YII2</accession>
<dbReference type="PANTHER" id="PTHR32322:SF2">
    <property type="entry name" value="EAMA DOMAIN-CONTAINING PROTEIN"/>
    <property type="match status" value="1"/>
</dbReference>
<dbReference type="InterPro" id="IPR000620">
    <property type="entry name" value="EamA_dom"/>
</dbReference>
<reference evidence="8 9" key="1">
    <citation type="submission" date="2019-03" db="EMBL/GenBank/DDBJ databases">
        <title>Genomic Encyclopedia of Type Strains, Phase IV (KMG-IV): sequencing the most valuable type-strain genomes for metagenomic binning, comparative biology and taxonomic classification.</title>
        <authorList>
            <person name="Goeker M."/>
        </authorList>
    </citation>
    <scope>NUCLEOTIDE SEQUENCE [LARGE SCALE GENOMIC DNA]</scope>
    <source>
        <strain evidence="8 9">DSM 21667</strain>
    </source>
</reference>
<proteinExistence type="inferred from homology"/>
<name>A0A4R6YII2_9GAMM</name>
<dbReference type="RefSeq" id="WP_133821864.1">
    <property type="nucleotide sequence ID" value="NZ_SNZH01000027.1"/>
</dbReference>
<feature type="transmembrane region" description="Helical" evidence="6">
    <location>
        <begin position="76"/>
        <end position="101"/>
    </location>
</feature>
<feature type="transmembrane region" description="Helical" evidence="6">
    <location>
        <begin position="44"/>
        <end position="64"/>
    </location>
</feature>
<gene>
    <name evidence="8" type="ORF">DFR29_12734</name>
</gene>
<feature type="transmembrane region" description="Helical" evidence="6">
    <location>
        <begin position="278"/>
        <end position="295"/>
    </location>
</feature>
<dbReference type="PANTHER" id="PTHR32322">
    <property type="entry name" value="INNER MEMBRANE TRANSPORTER"/>
    <property type="match status" value="1"/>
</dbReference>
<evidence type="ECO:0000313" key="9">
    <source>
        <dbReference type="Proteomes" id="UP000295293"/>
    </source>
</evidence>
<dbReference type="GO" id="GO:0016020">
    <property type="term" value="C:membrane"/>
    <property type="evidence" value="ECO:0007669"/>
    <property type="project" value="UniProtKB-SubCell"/>
</dbReference>
<feature type="transmembrane region" description="Helical" evidence="6">
    <location>
        <begin position="158"/>
        <end position="177"/>
    </location>
</feature>
<organism evidence="8 9">
    <name type="scientific">Tahibacter aquaticus</name>
    <dbReference type="NCBI Taxonomy" id="520092"/>
    <lineage>
        <taxon>Bacteria</taxon>
        <taxon>Pseudomonadati</taxon>
        <taxon>Pseudomonadota</taxon>
        <taxon>Gammaproteobacteria</taxon>
        <taxon>Lysobacterales</taxon>
        <taxon>Rhodanobacteraceae</taxon>
        <taxon>Tahibacter</taxon>
    </lineage>
</organism>
<keyword evidence="5 6" id="KW-0472">Membrane</keyword>
<evidence type="ECO:0000256" key="2">
    <source>
        <dbReference type="ARBA" id="ARBA00007362"/>
    </source>
</evidence>
<evidence type="ECO:0000256" key="1">
    <source>
        <dbReference type="ARBA" id="ARBA00004141"/>
    </source>
</evidence>
<evidence type="ECO:0000256" key="3">
    <source>
        <dbReference type="ARBA" id="ARBA00022692"/>
    </source>
</evidence>
<feature type="transmembrane region" description="Helical" evidence="6">
    <location>
        <begin position="222"/>
        <end position="246"/>
    </location>
</feature>
<feature type="transmembrane region" description="Helical" evidence="6">
    <location>
        <begin position="133"/>
        <end position="152"/>
    </location>
</feature>
<dbReference type="InterPro" id="IPR037185">
    <property type="entry name" value="EmrE-like"/>
</dbReference>
<keyword evidence="3 6" id="KW-0812">Transmembrane</keyword>
<sequence length="299" mass="32493">MNEALPRRVFRRGLLIAATASVLFSAKAIVAKLLYRHGVDALDVLALRMLFSAPLFFAIALWQWRRHDSLSWREAASVLVLGLLGYYLSSYLDFLGLQYISAALERLILFLSPSFVLLISALVLRRRIGGREWAALALAYGGIVLVFAHDLQLGGDRVVLGAGLVLGSALSYALYLLGSGELVRRLGPWRLVAYAMLVSTVAVLTHFGATRHWQELRLPLEVYALSAVNAVFCTVMPVVMTMLAVARIGAPSAAQAGMVGPVSTVFLGAWLLHEPITAWQLAGSALVLAGMYVLSMRKA</sequence>
<feature type="domain" description="EamA" evidence="7">
    <location>
        <begin position="12"/>
        <end position="147"/>
    </location>
</feature>
<evidence type="ECO:0000256" key="6">
    <source>
        <dbReference type="SAM" id="Phobius"/>
    </source>
</evidence>
<dbReference type="InterPro" id="IPR050638">
    <property type="entry name" value="AA-Vitamin_Transporters"/>
</dbReference>
<evidence type="ECO:0000313" key="8">
    <source>
        <dbReference type="EMBL" id="TDR36684.1"/>
    </source>
</evidence>
<comment type="similarity">
    <text evidence="2">Belongs to the EamA transporter family.</text>
</comment>
<feature type="transmembrane region" description="Helical" evidence="6">
    <location>
        <begin position="107"/>
        <end position="124"/>
    </location>
</feature>
<evidence type="ECO:0000256" key="5">
    <source>
        <dbReference type="ARBA" id="ARBA00023136"/>
    </source>
</evidence>
<dbReference type="OrthoDB" id="9813617at2"/>
<dbReference type="SUPFAM" id="SSF103481">
    <property type="entry name" value="Multidrug resistance efflux transporter EmrE"/>
    <property type="match status" value="2"/>
</dbReference>
<keyword evidence="4 6" id="KW-1133">Transmembrane helix</keyword>
<feature type="transmembrane region" description="Helical" evidence="6">
    <location>
        <begin position="253"/>
        <end position="272"/>
    </location>
</feature>
<dbReference type="Gene3D" id="1.10.3730.20">
    <property type="match status" value="1"/>
</dbReference>
<comment type="caution">
    <text evidence="8">The sequence shown here is derived from an EMBL/GenBank/DDBJ whole genome shotgun (WGS) entry which is preliminary data.</text>
</comment>
<feature type="domain" description="EamA" evidence="7">
    <location>
        <begin position="160"/>
        <end position="295"/>
    </location>
</feature>
<evidence type="ECO:0000256" key="4">
    <source>
        <dbReference type="ARBA" id="ARBA00022989"/>
    </source>
</evidence>
<dbReference type="AlphaFoldDB" id="A0A4R6YII2"/>
<comment type="subcellular location">
    <subcellularLocation>
        <location evidence="1">Membrane</location>
        <topology evidence="1">Multi-pass membrane protein</topology>
    </subcellularLocation>
</comment>
<dbReference type="Proteomes" id="UP000295293">
    <property type="component" value="Unassembled WGS sequence"/>
</dbReference>
<keyword evidence="9" id="KW-1185">Reference proteome</keyword>
<protein>
    <submittedName>
        <fullName evidence="8">Threonine/homoserine efflux transporter RhtA</fullName>
    </submittedName>
</protein>
<evidence type="ECO:0000259" key="7">
    <source>
        <dbReference type="Pfam" id="PF00892"/>
    </source>
</evidence>
<feature type="transmembrane region" description="Helical" evidence="6">
    <location>
        <begin position="189"/>
        <end position="210"/>
    </location>
</feature>
<dbReference type="EMBL" id="SNZH01000027">
    <property type="protein sequence ID" value="TDR36684.1"/>
    <property type="molecule type" value="Genomic_DNA"/>
</dbReference>
<dbReference type="Pfam" id="PF00892">
    <property type="entry name" value="EamA"/>
    <property type="match status" value="2"/>
</dbReference>